<evidence type="ECO:0000313" key="2">
    <source>
        <dbReference type="EMBL" id="KFD55535.1"/>
    </source>
</evidence>
<feature type="domain" description="Activation-induced cytidine deaminase AID" evidence="1">
    <location>
        <begin position="222"/>
        <end position="348"/>
    </location>
</feature>
<dbReference type="Proteomes" id="UP000030764">
    <property type="component" value="Unassembled WGS sequence"/>
</dbReference>
<name>A0A085NPE0_9BILA</name>
<accession>A0A085NPE0</accession>
<reference evidence="3 4" key="1">
    <citation type="journal article" date="2014" name="Nat. Genet.">
        <title>Genome and transcriptome of the porcine whipworm Trichuris suis.</title>
        <authorList>
            <person name="Jex A.R."/>
            <person name="Nejsum P."/>
            <person name="Schwarz E.M."/>
            <person name="Hu L."/>
            <person name="Young N.D."/>
            <person name="Hall R.S."/>
            <person name="Korhonen P.K."/>
            <person name="Liao S."/>
            <person name="Thamsborg S."/>
            <person name="Xia J."/>
            <person name="Xu P."/>
            <person name="Wang S."/>
            <person name="Scheerlinck J.P."/>
            <person name="Hofmann A."/>
            <person name="Sternberg P.W."/>
            <person name="Wang J."/>
            <person name="Gasser R.B."/>
        </authorList>
    </citation>
    <scope>NUCLEOTIDE SEQUENCE [LARGE SCALE GENOMIC DNA]</scope>
    <source>
        <strain evidence="3">DCEP-RM93F</strain>
        <strain evidence="2">DCEP-RM93M</strain>
    </source>
</reference>
<proteinExistence type="predicted"/>
<dbReference type="EMBL" id="KL363199">
    <property type="protein sequence ID" value="KFD55535.1"/>
    <property type="molecule type" value="Genomic_DNA"/>
</dbReference>
<sequence length="609" mass="68828">MDYLEDRNESYMSNEFKQSYGFSDSRSENPTTNYQMEITTCACEALPLSVTSVKIASWVCNNDACKCRKYGEPCHNGCYCQKLPNDEDGITSSKLGSICKNKRISLIVTSSANNINSQAALVAEKKDQSAAHCKCNHGSSRKRCIQSGKCECRRAFKVCSKQVCRCHASCTNNEEHQKIKGSLLYADIARKWFMQPYRGSSRALIAQLTTETATYRRAFVVSEKETRVHVEQKFYHHLMDAIANFTMPLRELILYLPTSPCFHQDCDPLCDVLDRCTANVACAEALSICYKQIQSRTGREELQMTVKFLASYVRRGDLYTKQGIMSMMEAGITVEPLNMKDWISLVSTADDIVSSEDNANSRGTHTAYYRDLWENSNLADYVMQTQLYINECREEFGMKTLAWDGPLHSFLRDCIVNSARTCKNYDQMKHLLNKKLAKEARRSRYRSGGTVWSRRRSQSVESSLSRTSRLLASSSCGSTILTTTTDRCADHPLILSSNHHDEYGTTAIGNLQENHDQSFQIIPSRNGPTHRQSQQNLGFLSTSAIQDGHGSRMTDAEIQQLLVNLSGRSIDEQEAREIREEVMKGIEEISSRIANLLAFIRRTIDSTAL</sequence>
<keyword evidence="4" id="KW-1185">Reference proteome</keyword>
<evidence type="ECO:0000259" key="1">
    <source>
        <dbReference type="Pfam" id="PF08210"/>
    </source>
</evidence>
<feature type="non-terminal residue" evidence="3">
    <location>
        <position position="609"/>
    </location>
</feature>
<evidence type="ECO:0000313" key="4">
    <source>
        <dbReference type="Proteomes" id="UP000030764"/>
    </source>
</evidence>
<organism evidence="3">
    <name type="scientific">Trichuris suis</name>
    <name type="common">pig whipworm</name>
    <dbReference type="NCBI Taxonomy" id="68888"/>
    <lineage>
        <taxon>Eukaryota</taxon>
        <taxon>Metazoa</taxon>
        <taxon>Ecdysozoa</taxon>
        <taxon>Nematoda</taxon>
        <taxon>Enoplea</taxon>
        <taxon>Dorylaimia</taxon>
        <taxon>Trichinellida</taxon>
        <taxon>Trichuridae</taxon>
        <taxon>Trichuris</taxon>
    </lineage>
</organism>
<gene>
    <name evidence="2" type="ORF">M513_03587</name>
    <name evidence="3" type="ORF">M514_03587</name>
</gene>
<dbReference type="Pfam" id="PF08210">
    <property type="entry name" value="APOBEC_N"/>
    <property type="match status" value="1"/>
</dbReference>
<dbReference type="InterPro" id="IPR013158">
    <property type="entry name" value="AID"/>
</dbReference>
<evidence type="ECO:0000313" key="3">
    <source>
        <dbReference type="EMBL" id="KFD71336.1"/>
    </source>
</evidence>
<dbReference type="Proteomes" id="UP000030758">
    <property type="component" value="Unassembled WGS sequence"/>
</dbReference>
<dbReference type="AlphaFoldDB" id="A0A085NPE0"/>
<protein>
    <recommendedName>
        <fullName evidence="1">Activation-induced cytidine deaminase AID domain-containing protein</fullName>
    </recommendedName>
</protein>
<dbReference type="EMBL" id="KL367483">
    <property type="protein sequence ID" value="KFD71336.1"/>
    <property type="molecule type" value="Genomic_DNA"/>
</dbReference>
<dbReference type="GO" id="GO:0008270">
    <property type="term" value="F:zinc ion binding"/>
    <property type="evidence" value="ECO:0007669"/>
    <property type="project" value="InterPro"/>
</dbReference>
<dbReference type="GO" id="GO:0016814">
    <property type="term" value="F:hydrolase activity, acting on carbon-nitrogen (but not peptide) bonds, in cyclic amidines"/>
    <property type="evidence" value="ECO:0007669"/>
    <property type="project" value="InterPro"/>
</dbReference>